<dbReference type="Proteomes" id="UP000694680">
    <property type="component" value="Chromosome 7"/>
</dbReference>
<sequence length="221" mass="24739">MAGSVAEGEEDQKKFCLQEVLDAYKMCLSEDKEVSLQHYVTGWRGLVKLLNSLGSVFSFISKDAVNKIQILVALMAGDSGSHYSTVQLMVEYELQNHLVDLTKRGNHPESGCRTLLRLHRALRWLQLFLESLRTSTEDSKTSTMCSEAYNVSLSQYHPWVVRKAAGMAFCMLPGRQEFFAALNVGSTEQAVAVLGEALPLISEVYQVTEELYAQRNLLDLP</sequence>
<keyword evidence="7" id="KW-0813">Transport</keyword>
<dbReference type="Gene3D" id="1.10.3520.10">
    <property type="entry name" value="Glycolipid transfer protein"/>
    <property type="match status" value="1"/>
</dbReference>
<dbReference type="FunFam" id="1.10.3520.10:FF:000002">
    <property type="entry name" value="Ceramide-1-phosphate transfer protein"/>
    <property type="match status" value="1"/>
</dbReference>
<dbReference type="GO" id="GO:1902387">
    <property type="term" value="F:ceramide 1-phosphate binding"/>
    <property type="evidence" value="ECO:0007669"/>
    <property type="project" value="TreeGrafter"/>
</dbReference>
<evidence type="ECO:0000256" key="13">
    <source>
        <dbReference type="ARBA" id="ARBA00023121"/>
    </source>
</evidence>
<comment type="catalytic activity">
    <reaction evidence="16">
        <text>N-(9Z-octadecenoyl)-sphing-4-enine-1-phosphate(in) = N-(9Z-octadecenoyl)-sphing-4-enine-1-phosphate(out)</text>
        <dbReference type="Rhea" id="RHEA:45688"/>
        <dbReference type="ChEBI" id="CHEBI:85378"/>
    </reaction>
    <physiologicalReaction direction="left-to-right" evidence="16">
        <dbReference type="Rhea" id="RHEA:45689"/>
    </physiologicalReaction>
</comment>
<evidence type="ECO:0000256" key="17">
    <source>
        <dbReference type="ARBA" id="ARBA00036900"/>
    </source>
</evidence>
<dbReference type="RefSeq" id="XP_028308114.1">
    <property type="nucleotide sequence ID" value="XM_028452313.1"/>
</dbReference>
<dbReference type="GO" id="GO:0005886">
    <property type="term" value="C:plasma membrane"/>
    <property type="evidence" value="ECO:0007669"/>
    <property type="project" value="UniProtKB-SubCell"/>
</dbReference>
<evidence type="ECO:0000259" key="20">
    <source>
        <dbReference type="Pfam" id="PF08718"/>
    </source>
</evidence>
<evidence type="ECO:0000256" key="7">
    <source>
        <dbReference type="ARBA" id="ARBA00022448"/>
    </source>
</evidence>
<dbReference type="RefSeq" id="XP_028308115.1">
    <property type="nucleotide sequence ID" value="XM_028452314.1"/>
</dbReference>
<evidence type="ECO:0000313" key="21">
    <source>
        <dbReference type="Ensembl" id="ENSGWIP00000018023.1"/>
    </source>
</evidence>
<evidence type="ECO:0000256" key="1">
    <source>
        <dbReference type="ARBA" id="ARBA00004150"/>
    </source>
</evidence>
<dbReference type="SUPFAM" id="SSF110004">
    <property type="entry name" value="Glycolipid transfer protein, GLTP"/>
    <property type="match status" value="1"/>
</dbReference>
<evidence type="ECO:0000256" key="5">
    <source>
        <dbReference type="ARBA" id="ARBA00004514"/>
    </source>
</evidence>
<evidence type="ECO:0000256" key="19">
    <source>
        <dbReference type="ARBA" id="ARBA00042989"/>
    </source>
</evidence>
<dbReference type="InterPro" id="IPR014830">
    <property type="entry name" value="Glycolipid_transfer_prot_dom"/>
</dbReference>
<evidence type="ECO:0000256" key="12">
    <source>
        <dbReference type="ARBA" id="ARBA00023055"/>
    </source>
</evidence>
<dbReference type="PANTHER" id="PTHR10219">
    <property type="entry name" value="GLYCOLIPID TRANSFER PROTEIN-RELATED"/>
    <property type="match status" value="1"/>
</dbReference>
<dbReference type="GO" id="GO:0032691">
    <property type="term" value="P:negative regulation of interleukin-1 beta production"/>
    <property type="evidence" value="ECO:0007669"/>
    <property type="project" value="UniProtKB-ARBA"/>
</dbReference>
<evidence type="ECO:0000256" key="10">
    <source>
        <dbReference type="ARBA" id="ARBA00022753"/>
    </source>
</evidence>
<dbReference type="GeneID" id="114466679"/>
<dbReference type="InterPro" id="IPR036497">
    <property type="entry name" value="GLTP_sf"/>
</dbReference>
<dbReference type="Pfam" id="PF08718">
    <property type="entry name" value="GLTP"/>
    <property type="match status" value="1"/>
</dbReference>
<evidence type="ECO:0000256" key="14">
    <source>
        <dbReference type="ARBA" id="ARBA00023136"/>
    </source>
</evidence>
<evidence type="ECO:0000256" key="6">
    <source>
        <dbReference type="ARBA" id="ARBA00007148"/>
    </source>
</evidence>
<keyword evidence="22" id="KW-1185">Reference proteome</keyword>
<dbReference type="CTD" id="80772"/>
<keyword evidence="14" id="KW-0472">Membrane</keyword>
<dbReference type="AlphaFoldDB" id="A0A8C5E8S6"/>
<dbReference type="GO" id="GO:1902388">
    <property type="term" value="F:ceramide 1-phosphate transfer activity"/>
    <property type="evidence" value="ECO:0007669"/>
    <property type="project" value="TreeGrafter"/>
</dbReference>
<feature type="domain" description="Glycolipid transfer protein" evidence="20">
    <location>
        <begin position="34"/>
        <end position="183"/>
    </location>
</feature>
<evidence type="ECO:0000256" key="9">
    <source>
        <dbReference type="ARBA" id="ARBA00022490"/>
    </source>
</evidence>
<dbReference type="Ensembl" id="ENSGWIT00000019888.1">
    <property type="protein sequence ID" value="ENSGWIP00000018023.1"/>
    <property type="gene ID" value="ENSGWIG00000010006.1"/>
</dbReference>
<keyword evidence="9" id="KW-0963">Cytoplasm</keyword>
<evidence type="ECO:0000256" key="8">
    <source>
        <dbReference type="ARBA" id="ARBA00022475"/>
    </source>
</evidence>
<dbReference type="GO" id="GO:0005794">
    <property type="term" value="C:Golgi apparatus"/>
    <property type="evidence" value="ECO:0007669"/>
    <property type="project" value="UniProtKB-SubCell"/>
</dbReference>
<organism evidence="21 22">
    <name type="scientific">Gouania willdenowi</name>
    <name type="common">Blunt-snouted clingfish</name>
    <name type="synonym">Lepadogaster willdenowi</name>
    <dbReference type="NCBI Taxonomy" id="441366"/>
    <lineage>
        <taxon>Eukaryota</taxon>
        <taxon>Metazoa</taxon>
        <taxon>Chordata</taxon>
        <taxon>Craniata</taxon>
        <taxon>Vertebrata</taxon>
        <taxon>Euteleostomi</taxon>
        <taxon>Actinopterygii</taxon>
        <taxon>Neopterygii</taxon>
        <taxon>Teleostei</taxon>
        <taxon>Neoteleostei</taxon>
        <taxon>Acanthomorphata</taxon>
        <taxon>Ovalentaria</taxon>
        <taxon>Blenniimorphae</taxon>
        <taxon>Blenniiformes</taxon>
        <taxon>Gobiesocoidei</taxon>
        <taxon>Gobiesocidae</taxon>
        <taxon>Gobiesocinae</taxon>
        <taxon>Gouania</taxon>
    </lineage>
</organism>
<evidence type="ECO:0000256" key="11">
    <source>
        <dbReference type="ARBA" id="ARBA00023034"/>
    </source>
</evidence>
<keyword evidence="8" id="KW-1003">Cell membrane</keyword>
<keyword evidence="13" id="KW-0446">Lipid-binding</keyword>
<comment type="similarity">
    <text evidence="6">Belongs to the GLTP family.</text>
</comment>
<evidence type="ECO:0000256" key="18">
    <source>
        <dbReference type="ARBA" id="ARBA00039463"/>
    </source>
</evidence>
<evidence type="ECO:0000256" key="4">
    <source>
        <dbReference type="ARBA" id="ARBA00004509"/>
    </source>
</evidence>
<comment type="catalytic activity">
    <reaction evidence="17">
        <text>N-(hexadecanoyl)-sphing-4-enine-1-phosphate(in) = N-(hexadecanoyl)-sphing-4-enine-1-phosphate(out)</text>
        <dbReference type="Rhea" id="RHEA:45680"/>
        <dbReference type="ChEBI" id="CHEBI:72963"/>
    </reaction>
    <physiologicalReaction direction="left-to-right" evidence="17">
        <dbReference type="Rhea" id="RHEA:45681"/>
    </physiologicalReaction>
</comment>
<keyword evidence="12" id="KW-0445">Lipid transport</keyword>
<evidence type="ECO:0000256" key="2">
    <source>
        <dbReference type="ARBA" id="ARBA00004413"/>
    </source>
</evidence>
<dbReference type="GO" id="GO:0010008">
    <property type="term" value="C:endosome membrane"/>
    <property type="evidence" value="ECO:0007669"/>
    <property type="project" value="UniProtKB-SubCell"/>
</dbReference>
<dbReference type="GO" id="GO:0005829">
    <property type="term" value="C:cytosol"/>
    <property type="evidence" value="ECO:0007669"/>
    <property type="project" value="UniProtKB-SubCell"/>
</dbReference>
<keyword evidence="10" id="KW-0967">Endosome</keyword>
<reference evidence="21" key="1">
    <citation type="submission" date="2020-06" db="EMBL/GenBank/DDBJ databases">
        <authorList>
            <consortium name="Wellcome Sanger Institute Data Sharing"/>
        </authorList>
    </citation>
    <scope>NUCLEOTIDE SEQUENCE [LARGE SCALE GENOMIC DNA]</scope>
</reference>
<evidence type="ECO:0000256" key="16">
    <source>
        <dbReference type="ARBA" id="ARBA00036393"/>
    </source>
</evidence>
<dbReference type="PANTHER" id="PTHR10219:SF20">
    <property type="entry name" value="CERAMIDE-1-PHOSPHATE TRANSFER PROTEIN"/>
    <property type="match status" value="1"/>
</dbReference>
<evidence type="ECO:0000256" key="15">
    <source>
        <dbReference type="ARBA" id="ARBA00023242"/>
    </source>
</evidence>
<name>A0A8C5E8S6_GOUWI</name>
<evidence type="ECO:0000256" key="3">
    <source>
        <dbReference type="ARBA" id="ARBA00004481"/>
    </source>
</evidence>
<evidence type="ECO:0000313" key="22">
    <source>
        <dbReference type="Proteomes" id="UP000694680"/>
    </source>
</evidence>
<dbReference type="GO" id="GO:0005640">
    <property type="term" value="C:nuclear outer membrane"/>
    <property type="evidence" value="ECO:0007669"/>
    <property type="project" value="UniProtKB-SubCell"/>
</dbReference>
<proteinExistence type="inferred from homology"/>
<dbReference type="OrthoDB" id="116883at2759"/>
<reference evidence="21" key="2">
    <citation type="submission" date="2025-08" db="UniProtKB">
        <authorList>
            <consortium name="Ensembl"/>
        </authorList>
    </citation>
    <scope>IDENTIFICATION</scope>
</reference>
<keyword evidence="15" id="KW-0539">Nucleus</keyword>
<reference evidence="21" key="3">
    <citation type="submission" date="2025-09" db="UniProtKB">
        <authorList>
            <consortium name="Ensembl"/>
        </authorList>
    </citation>
    <scope>IDENTIFICATION</scope>
</reference>
<protein>
    <recommendedName>
        <fullName evidence="18">Ceramide-1-phosphate transfer protein</fullName>
    </recommendedName>
    <alternativeName>
        <fullName evidence="19">Glycolipid transfer protein domain-containing protein 1</fullName>
    </alternativeName>
</protein>
<accession>A0A8C5E8S6</accession>
<comment type="subcellular location">
    <subcellularLocation>
        <location evidence="2">Cell membrane</location>
        <topology evidence="2">Peripheral membrane protein</topology>
        <orientation evidence="2">Cytoplasmic side</orientation>
    </subcellularLocation>
    <subcellularLocation>
        <location evidence="5">Cytoplasm</location>
        <location evidence="5">Cytosol</location>
    </subcellularLocation>
    <subcellularLocation>
        <location evidence="3">Endosome membrane</location>
        <topology evidence="3">Peripheral membrane protein</topology>
    </subcellularLocation>
    <subcellularLocation>
        <location evidence="1">Golgi apparatus</location>
        <location evidence="1">trans-Golgi network membrane</location>
        <topology evidence="1">Peripheral membrane protein</topology>
    </subcellularLocation>
    <subcellularLocation>
        <location evidence="4">Nucleus outer membrane</location>
        <topology evidence="4">Peripheral membrane protein</topology>
    </subcellularLocation>
</comment>
<dbReference type="RefSeq" id="XP_028308116.1">
    <property type="nucleotide sequence ID" value="XM_028452315.1"/>
</dbReference>
<gene>
    <name evidence="21" type="primary">cptp</name>
</gene>
<keyword evidence="11" id="KW-0333">Golgi apparatus</keyword>